<dbReference type="InterPro" id="IPR012218">
    <property type="entry name" value="Cyt_c_BACSU-c550-type"/>
</dbReference>
<keyword evidence="3 6" id="KW-0479">Metal-binding</keyword>
<dbReference type="PROSITE" id="PS51007">
    <property type="entry name" value="CYTC"/>
    <property type="match status" value="1"/>
</dbReference>
<evidence type="ECO:0000256" key="2">
    <source>
        <dbReference type="ARBA" id="ARBA00022617"/>
    </source>
</evidence>
<evidence type="ECO:0000256" key="8">
    <source>
        <dbReference type="SAM" id="SignalP"/>
    </source>
</evidence>
<dbReference type="InterPro" id="IPR054782">
    <property type="entry name" value="Cytochro_C551"/>
</dbReference>
<evidence type="ECO:0000256" key="7">
    <source>
        <dbReference type="SAM" id="MobiDB-lite"/>
    </source>
</evidence>
<dbReference type="Pfam" id="PF13442">
    <property type="entry name" value="Cytochrome_CBB3"/>
    <property type="match status" value="1"/>
</dbReference>
<dbReference type="NCBIfam" id="NF045774">
    <property type="entry name" value="cytochro_C551"/>
    <property type="match status" value="1"/>
</dbReference>
<feature type="signal peptide" evidence="8">
    <location>
        <begin position="1"/>
        <end position="17"/>
    </location>
</feature>
<dbReference type="InterPro" id="IPR036909">
    <property type="entry name" value="Cyt_c-like_dom_sf"/>
</dbReference>
<dbReference type="RefSeq" id="WP_204537659.1">
    <property type="nucleotide sequence ID" value="NZ_JAFBFI010000001.1"/>
</dbReference>
<dbReference type="PANTHER" id="PTHR37823:SF3">
    <property type="entry name" value="CYTOCHROME C-551"/>
    <property type="match status" value="1"/>
</dbReference>
<keyword evidence="4" id="KW-0249">Electron transport</keyword>
<keyword evidence="1" id="KW-0813">Transport</keyword>
<organism evidence="10 11">
    <name type="scientific">Peribacillus deserti</name>
    <dbReference type="NCBI Taxonomy" id="673318"/>
    <lineage>
        <taxon>Bacteria</taxon>
        <taxon>Bacillati</taxon>
        <taxon>Bacillota</taxon>
        <taxon>Bacilli</taxon>
        <taxon>Bacillales</taxon>
        <taxon>Bacillaceae</taxon>
        <taxon>Peribacillus</taxon>
    </lineage>
</organism>
<dbReference type="PROSITE" id="PS51257">
    <property type="entry name" value="PROKAR_LIPOPROTEIN"/>
    <property type="match status" value="1"/>
</dbReference>
<keyword evidence="5 6" id="KW-0408">Iron</keyword>
<evidence type="ECO:0000256" key="6">
    <source>
        <dbReference type="PROSITE-ProRule" id="PRU00433"/>
    </source>
</evidence>
<dbReference type="InterPro" id="IPR009056">
    <property type="entry name" value="Cyt_c-like_dom"/>
</dbReference>
<evidence type="ECO:0000313" key="11">
    <source>
        <dbReference type="Proteomes" id="UP000823486"/>
    </source>
</evidence>
<evidence type="ECO:0000256" key="1">
    <source>
        <dbReference type="ARBA" id="ARBA00022448"/>
    </source>
</evidence>
<name>A0ABS2QEG1_9BACI</name>
<proteinExistence type="predicted"/>
<dbReference type="EMBL" id="JAFBFI010000001">
    <property type="protein sequence ID" value="MBM7690908.1"/>
    <property type="molecule type" value="Genomic_DNA"/>
</dbReference>
<feature type="region of interest" description="Disordered" evidence="7">
    <location>
        <begin position="22"/>
        <end position="44"/>
    </location>
</feature>
<reference evidence="10 11" key="1">
    <citation type="submission" date="2021-01" db="EMBL/GenBank/DDBJ databases">
        <title>Genomic Encyclopedia of Type Strains, Phase IV (KMG-IV): sequencing the most valuable type-strain genomes for metagenomic binning, comparative biology and taxonomic classification.</title>
        <authorList>
            <person name="Goeker M."/>
        </authorList>
    </citation>
    <scope>NUCLEOTIDE SEQUENCE [LARGE SCALE GENOMIC DNA]</scope>
    <source>
        <strain evidence="10 11">DSM 105482</strain>
    </source>
</reference>
<dbReference type="PIRSF" id="PIRSF000025">
    <property type="entry name" value="Cytc_Bsub_c550"/>
    <property type="match status" value="1"/>
</dbReference>
<feature type="chain" id="PRO_5046464756" evidence="8">
    <location>
        <begin position="18"/>
        <end position="114"/>
    </location>
</feature>
<keyword evidence="11" id="KW-1185">Reference proteome</keyword>
<dbReference type="Gene3D" id="1.10.760.10">
    <property type="entry name" value="Cytochrome c-like domain"/>
    <property type="match status" value="1"/>
</dbReference>
<feature type="domain" description="Cytochrome c" evidence="9">
    <location>
        <begin position="41"/>
        <end position="114"/>
    </location>
</feature>
<evidence type="ECO:0000259" key="9">
    <source>
        <dbReference type="PROSITE" id="PS51007"/>
    </source>
</evidence>
<evidence type="ECO:0000256" key="4">
    <source>
        <dbReference type="ARBA" id="ARBA00022982"/>
    </source>
</evidence>
<evidence type="ECO:0000313" key="10">
    <source>
        <dbReference type="EMBL" id="MBM7690908.1"/>
    </source>
</evidence>
<accession>A0ABS2QEG1</accession>
<comment type="caution">
    <text evidence="10">The sequence shown here is derived from an EMBL/GenBank/DDBJ whole genome shotgun (WGS) entry which is preliminary data.</text>
</comment>
<evidence type="ECO:0000256" key="3">
    <source>
        <dbReference type="ARBA" id="ARBA00022723"/>
    </source>
</evidence>
<evidence type="ECO:0000256" key="5">
    <source>
        <dbReference type="ARBA" id="ARBA00023004"/>
    </source>
</evidence>
<protein>
    <submittedName>
        <fullName evidence="10">Cytochrome c551</fullName>
    </submittedName>
</protein>
<keyword evidence="8" id="KW-0732">Signal</keyword>
<dbReference type="Proteomes" id="UP000823486">
    <property type="component" value="Unassembled WGS sequence"/>
</dbReference>
<dbReference type="PANTHER" id="PTHR37823">
    <property type="entry name" value="CYTOCHROME C-553-LIKE"/>
    <property type="match status" value="1"/>
</dbReference>
<keyword evidence="2 6" id="KW-0349">Heme</keyword>
<dbReference type="SUPFAM" id="SSF46626">
    <property type="entry name" value="Cytochrome c"/>
    <property type="match status" value="1"/>
</dbReference>
<dbReference type="InterPro" id="IPR051811">
    <property type="entry name" value="Cytochrome_c550/c551-like"/>
</dbReference>
<gene>
    <name evidence="10" type="ORF">JOC77_000311</name>
</gene>
<sequence length="114" mass="11808">MKKKLIMLLLGTSLALAACGNADNGEKENANQENGSENAGSVAGNGEKLYQKNCSSCHGGNLEGGFGPDLTNIGSAYSEAEITNIIKKGKGQMPPNILKGDDAKVVAGWLAEKK</sequence>